<sequence>MRLIYHIIPYQLIFIIKISLIIFALITYNISYTFASNSGYEYRIGTVYSKDTIQWMNLQHAIDVWNNKNAVRYEFSLNLISPSSQYFSTTEDKFCDIIQYAITAIIIPITNNSKEDFMLRSMCNHFKIPCFTINDIENASQDLDMYYSMSPPLSIIPNAVQELVTHLRWQSFVIIFQSDSDLKDIADLFSHYYKIDQLTASSKILRLPKEQENYGVFFKYIREMIKENNIIFHGNDISLIHNFLAQASYMNMTESKFSYIFTNPDLCLLDDFFTNMQKIYQCNITGLQMVLSEPPMRSDMAMIMDAVDIIGYILSNIKQKNDEFSPKSLICDAGDIWESGTILSNEIRNIQYHDGNTGNVSFDESGRRRNFMIHGITKKLGTFVKVRFLFKETYI</sequence>
<organism evidence="7 8">
    <name type="scientific">Strongyloides venezuelensis</name>
    <name type="common">Threadworm</name>
    <dbReference type="NCBI Taxonomy" id="75913"/>
    <lineage>
        <taxon>Eukaryota</taxon>
        <taxon>Metazoa</taxon>
        <taxon>Ecdysozoa</taxon>
        <taxon>Nematoda</taxon>
        <taxon>Chromadorea</taxon>
        <taxon>Rhabditida</taxon>
        <taxon>Tylenchina</taxon>
        <taxon>Panagrolaimomorpha</taxon>
        <taxon>Strongyloidoidea</taxon>
        <taxon>Strongyloididae</taxon>
        <taxon>Strongyloides</taxon>
    </lineage>
</organism>
<keyword evidence="4 5" id="KW-0472">Membrane</keyword>
<dbReference type="SUPFAM" id="SSF53822">
    <property type="entry name" value="Periplasmic binding protein-like I"/>
    <property type="match status" value="1"/>
</dbReference>
<dbReference type="GO" id="GO:0016020">
    <property type="term" value="C:membrane"/>
    <property type="evidence" value="ECO:0007669"/>
    <property type="project" value="UniProtKB-SubCell"/>
</dbReference>
<evidence type="ECO:0000256" key="4">
    <source>
        <dbReference type="ARBA" id="ARBA00023136"/>
    </source>
</evidence>
<keyword evidence="2 5" id="KW-0812">Transmembrane</keyword>
<dbReference type="InterPro" id="IPR001828">
    <property type="entry name" value="ANF_lig-bd_rcpt"/>
</dbReference>
<reference evidence="7" key="1">
    <citation type="submission" date="2014-07" db="EMBL/GenBank/DDBJ databases">
        <authorList>
            <person name="Martin A.A"/>
            <person name="De Silva N."/>
        </authorList>
    </citation>
    <scope>NUCLEOTIDE SEQUENCE</scope>
</reference>
<accession>A0A0K0EWV9</accession>
<dbReference type="Proteomes" id="UP000035680">
    <property type="component" value="Unassembled WGS sequence"/>
</dbReference>
<evidence type="ECO:0000256" key="2">
    <source>
        <dbReference type="ARBA" id="ARBA00022692"/>
    </source>
</evidence>
<proteinExistence type="predicted"/>
<protein>
    <submittedName>
        <fullName evidence="8">ANF_receptor domain-containing protein</fullName>
    </submittedName>
</protein>
<evidence type="ECO:0000259" key="6">
    <source>
        <dbReference type="Pfam" id="PF01094"/>
    </source>
</evidence>
<reference evidence="8" key="2">
    <citation type="submission" date="2015-08" db="UniProtKB">
        <authorList>
            <consortium name="WormBaseParasite"/>
        </authorList>
    </citation>
    <scope>IDENTIFICATION</scope>
</reference>
<dbReference type="InterPro" id="IPR028082">
    <property type="entry name" value="Peripla_BP_I"/>
</dbReference>
<dbReference type="Pfam" id="PF01094">
    <property type="entry name" value="ANF_receptor"/>
    <property type="match status" value="1"/>
</dbReference>
<dbReference type="Gene3D" id="3.40.50.2300">
    <property type="match status" value="2"/>
</dbReference>
<dbReference type="STRING" id="75913.A0A0K0EWV9"/>
<dbReference type="WBParaSite" id="SVE_0101300.1">
    <property type="protein sequence ID" value="SVE_0101300.1"/>
    <property type="gene ID" value="SVE_0101300"/>
</dbReference>
<evidence type="ECO:0000256" key="3">
    <source>
        <dbReference type="ARBA" id="ARBA00022989"/>
    </source>
</evidence>
<feature type="domain" description="Receptor ligand binding region" evidence="6">
    <location>
        <begin position="59"/>
        <end position="372"/>
    </location>
</feature>
<keyword evidence="3 5" id="KW-1133">Transmembrane helix</keyword>
<name>A0A0K0EWV9_STRVS</name>
<evidence type="ECO:0000256" key="1">
    <source>
        <dbReference type="ARBA" id="ARBA00004370"/>
    </source>
</evidence>
<dbReference type="AlphaFoldDB" id="A0A0K0EWV9"/>
<keyword evidence="7" id="KW-1185">Reference proteome</keyword>
<feature type="transmembrane region" description="Helical" evidence="5">
    <location>
        <begin position="12"/>
        <end position="30"/>
    </location>
</feature>
<evidence type="ECO:0000313" key="7">
    <source>
        <dbReference type="Proteomes" id="UP000035680"/>
    </source>
</evidence>
<comment type="subcellular location">
    <subcellularLocation>
        <location evidence="1">Membrane</location>
    </subcellularLocation>
</comment>
<evidence type="ECO:0000313" key="8">
    <source>
        <dbReference type="WBParaSite" id="SVE_0101300.1"/>
    </source>
</evidence>
<evidence type="ECO:0000256" key="5">
    <source>
        <dbReference type="SAM" id="Phobius"/>
    </source>
</evidence>